<accession>A0ABS0H9M0</accession>
<name>A0ABS0H9M0_9ACTN</name>
<comment type="caution">
    <text evidence="1">The sequence shown here is derived from an EMBL/GenBank/DDBJ whole genome shotgun (WGS) entry which is preliminary data.</text>
</comment>
<protein>
    <submittedName>
        <fullName evidence="1">Uncharacterized protein</fullName>
    </submittedName>
</protein>
<proteinExistence type="predicted"/>
<evidence type="ECO:0000313" key="2">
    <source>
        <dbReference type="Proteomes" id="UP000638560"/>
    </source>
</evidence>
<organism evidence="1 2">
    <name type="scientific">Plantactinospora alkalitolerans</name>
    <dbReference type="NCBI Taxonomy" id="2789879"/>
    <lineage>
        <taxon>Bacteria</taxon>
        <taxon>Bacillati</taxon>
        <taxon>Actinomycetota</taxon>
        <taxon>Actinomycetes</taxon>
        <taxon>Micromonosporales</taxon>
        <taxon>Micromonosporaceae</taxon>
        <taxon>Plantactinospora</taxon>
    </lineage>
</organism>
<keyword evidence="2" id="KW-1185">Reference proteome</keyword>
<sequence length="118" mass="13013">MIEATVRVRVGDTEVRSTRPGEGKASDYARANAARKVARDDVLDKLNATPDPVKEMRGAVTVTAELSVHGRRLRSELVMEGGDKPRAVAQALLWETTGDVANQLDKLAPGVRRFWLFR</sequence>
<dbReference type="RefSeq" id="WP_196206644.1">
    <property type="nucleotide sequence ID" value="NZ_JADPUN010000422.1"/>
</dbReference>
<reference evidence="1 2" key="1">
    <citation type="submission" date="2020-11" db="EMBL/GenBank/DDBJ databases">
        <title>A novel isolate from a Black sea contaminated sediment with potential to produce alkanes: Plantactinospora alkalitolerans sp. nov.</title>
        <authorList>
            <person name="Carro L."/>
            <person name="Veyisoglu A."/>
            <person name="Guven K."/>
            <person name="Schumann P."/>
            <person name="Klenk H.-P."/>
            <person name="Sahin N."/>
        </authorList>
    </citation>
    <scope>NUCLEOTIDE SEQUENCE [LARGE SCALE GENOMIC DNA]</scope>
    <source>
        <strain evidence="1 2">S1510</strain>
    </source>
</reference>
<gene>
    <name evidence="1" type="ORF">I0C86_40610</name>
</gene>
<dbReference type="EMBL" id="JADPUN010000422">
    <property type="protein sequence ID" value="MBF9135183.1"/>
    <property type="molecule type" value="Genomic_DNA"/>
</dbReference>
<evidence type="ECO:0000313" key="1">
    <source>
        <dbReference type="EMBL" id="MBF9135183.1"/>
    </source>
</evidence>
<dbReference type="Proteomes" id="UP000638560">
    <property type="component" value="Unassembled WGS sequence"/>
</dbReference>